<feature type="region of interest" description="Disordered" evidence="1">
    <location>
        <begin position="71"/>
        <end position="94"/>
    </location>
</feature>
<evidence type="ECO:0000313" key="2">
    <source>
        <dbReference type="Proteomes" id="UP000095287"/>
    </source>
</evidence>
<dbReference type="AlphaFoldDB" id="A0A1I7YCK2"/>
<protein>
    <submittedName>
        <fullName evidence="3">Clathrin light chain</fullName>
    </submittedName>
</protein>
<proteinExistence type="predicted"/>
<evidence type="ECO:0000256" key="1">
    <source>
        <dbReference type="SAM" id="MobiDB-lite"/>
    </source>
</evidence>
<accession>A0A1I7YCK2</accession>
<organism evidence="2 3">
    <name type="scientific">Steinernema glaseri</name>
    <dbReference type="NCBI Taxonomy" id="37863"/>
    <lineage>
        <taxon>Eukaryota</taxon>
        <taxon>Metazoa</taxon>
        <taxon>Ecdysozoa</taxon>
        <taxon>Nematoda</taxon>
        <taxon>Chromadorea</taxon>
        <taxon>Rhabditida</taxon>
        <taxon>Tylenchina</taxon>
        <taxon>Panagrolaimomorpha</taxon>
        <taxon>Strongyloidoidea</taxon>
        <taxon>Steinernematidae</taxon>
        <taxon>Steinernema</taxon>
    </lineage>
</organism>
<dbReference type="Proteomes" id="UP000095287">
    <property type="component" value="Unplaced"/>
</dbReference>
<sequence length="154" mass="17310">MALGETSKPIDMVSPEIPFIQPRKSKSISKEEFENVSQQEPIPPPPSLIECLRSEEEQKGIKVAENLALMDQKHRTSSEHELGSDNDYSQKDPTNKWKKLIEEAVKHLGVEEVRNIAEQTKSAVTLECVSTPTPRPCPRPRDLSRIQSTLPANI</sequence>
<feature type="region of interest" description="Disordered" evidence="1">
    <location>
        <begin position="129"/>
        <end position="154"/>
    </location>
</feature>
<evidence type="ECO:0000313" key="3">
    <source>
        <dbReference type="WBParaSite" id="L893_g14984.t1"/>
    </source>
</evidence>
<name>A0A1I7YCK2_9BILA</name>
<dbReference type="WBParaSite" id="L893_g14984.t1">
    <property type="protein sequence ID" value="L893_g14984.t1"/>
    <property type="gene ID" value="L893_g14984"/>
</dbReference>
<keyword evidence="2" id="KW-1185">Reference proteome</keyword>
<reference evidence="3" key="1">
    <citation type="submission" date="2016-11" db="UniProtKB">
        <authorList>
            <consortium name="WormBaseParasite"/>
        </authorList>
    </citation>
    <scope>IDENTIFICATION</scope>
</reference>
<feature type="compositionally biased region" description="Polar residues" evidence="1">
    <location>
        <begin position="145"/>
        <end position="154"/>
    </location>
</feature>
<feature type="region of interest" description="Disordered" evidence="1">
    <location>
        <begin position="1"/>
        <end position="48"/>
    </location>
</feature>